<organism evidence="2 3">
    <name type="scientific">Exidia glandulosa HHB12029</name>
    <dbReference type="NCBI Taxonomy" id="1314781"/>
    <lineage>
        <taxon>Eukaryota</taxon>
        <taxon>Fungi</taxon>
        <taxon>Dikarya</taxon>
        <taxon>Basidiomycota</taxon>
        <taxon>Agaricomycotina</taxon>
        <taxon>Agaricomycetes</taxon>
        <taxon>Auriculariales</taxon>
        <taxon>Exidiaceae</taxon>
        <taxon>Exidia</taxon>
    </lineage>
</organism>
<protein>
    <recommendedName>
        <fullName evidence="4">FCP1 homology domain-containing protein</fullName>
    </recommendedName>
</protein>
<reference evidence="2 3" key="1">
    <citation type="journal article" date="2016" name="Mol. Biol. Evol.">
        <title>Comparative Genomics of Early-Diverging Mushroom-Forming Fungi Provides Insights into the Origins of Lignocellulose Decay Capabilities.</title>
        <authorList>
            <person name="Nagy L.G."/>
            <person name="Riley R."/>
            <person name="Tritt A."/>
            <person name="Adam C."/>
            <person name="Daum C."/>
            <person name="Floudas D."/>
            <person name="Sun H."/>
            <person name="Yadav J.S."/>
            <person name="Pangilinan J."/>
            <person name="Larsson K.H."/>
            <person name="Matsuura K."/>
            <person name="Barry K."/>
            <person name="Labutti K."/>
            <person name="Kuo R."/>
            <person name="Ohm R.A."/>
            <person name="Bhattacharya S.S."/>
            <person name="Shirouzu T."/>
            <person name="Yoshinaga Y."/>
            <person name="Martin F.M."/>
            <person name="Grigoriev I.V."/>
            <person name="Hibbett D.S."/>
        </authorList>
    </citation>
    <scope>NUCLEOTIDE SEQUENCE [LARGE SCALE GENOMIC DNA]</scope>
    <source>
        <strain evidence="2 3">HHB12029</strain>
    </source>
</reference>
<sequence length="168" mass="18801">MGHQIGFLFHSSPLVTLRTSCVLVVDLDTMLVPFSRSALDSAPPSSGFLRYENFPSMRSFEHQRSLRDTHDWDIDAAVMFGTSHQPFVVCMPVSDALQRGNRSPKCSAKYRFPSACVRVCLVGFGTSHRLLVTHTVAARTLGLYETVFLAFLHADTRLLLAVDARDRR</sequence>
<evidence type="ECO:0000313" key="3">
    <source>
        <dbReference type="Proteomes" id="UP000077266"/>
    </source>
</evidence>
<evidence type="ECO:0000313" key="2">
    <source>
        <dbReference type="EMBL" id="KZV89749.1"/>
    </source>
</evidence>
<dbReference type="AlphaFoldDB" id="A0A166A9B5"/>
<feature type="chain" id="PRO_5007870518" description="FCP1 homology domain-containing protein" evidence="1">
    <location>
        <begin position="18"/>
        <end position="168"/>
    </location>
</feature>
<keyword evidence="3" id="KW-1185">Reference proteome</keyword>
<evidence type="ECO:0000256" key="1">
    <source>
        <dbReference type="SAM" id="SignalP"/>
    </source>
</evidence>
<evidence type="ECO:0008006" key="4">
    <source>
        <dbReference type="Google" id="ProtNLM"/>
    </source>
</evidence>
<dbReference type="EMBL" id="KV426065">
    <property type="protein sequence ID" value="KZV89749.1"/>
    <property type="molecule type" value="Genomic_DNA"/>
</dbReference>
<gene>
    <name evidence="2" type="ORF">EXIGLDRAFT_771497</name>
</gene>
<dbReference type="Proteomes" id="UP000077266">
    <property type="component" value="Unassembled WGS sequence"/>
</dbReference>
<keyword evidence="1" id="KW-0732">Signal</keyword>
<accession>A0A166A9B5</accession>
<feature type="signal peptide" evidence="1">
    <location>
        <begin position="1"/>
        <end position="17"/>
    </location>
</feature>
<proteinExistence type="predicted"/>
<dbReference type="InParanoid" id="A0A166A9B5"/>
<name>A0A166A9B5_EXIGL</name>